<evidence type="ECO:0000256" key="3">
    <source>
        <dbReference type="SAM" id="MobiDB-lite"/>
    </source>
</evidence>
<dbReference type="EMBL" id="JAKZHW010000002">
    <property type="protein sequence ID" value="MCH8617190.1"/>
    <property type="molecule type" value="Genomic_DNA"/>
</dbReference>
<dbReference type="Gene3D" id="3.40.50.12710">
    <property type="match status" value="1"/>
</dbReference>
<protein>
    <submittedName>
        <fullName evidence="4">SAM-dependent methyltransferase</fullName>
        <ecNumber evidence="4">2.1.1.-</ecNumber>
    </submittedName>
</protein>
<dbReference type="GO" id="GO:0032259">
    <property type="term" value="P:methylation"/>
    <property type="evidence" value="ECO:0007669"/>
    <property type="project" value="UniProtKB-KW"/>
</dbReference>
<name>A0ABS9VQD2_9SPHN</name>
<dbReference type="PANTHER" id="PTHR12049">
    <property type="entry name" value="PROTEIN ARGININE METHYLTRANSFERASE NDUFAF7, MITOCHONDRIAL"/>
    <property type="match status" value="1"/>
</dbReference>
<dbReference type="EC" id="2.1.1.-" evidence="4"/>
<evidence type="ECO:0000256" key="2">
    <source>
        <dbReference type="ARBA" id="ARBA00022679"/>
    </source>
</evidence>
<keyword evidence="5" id="KW-1185">Reference proteome</keyword>
<proteinExistence type="predicted"/>
<comment type="caution">
    <text evidence="4">The sequence shown here is derived from an EMBL/GenBank/DDBJ whole genome shotgun (WGS) entry which is preliminary data.</text>
</comment>
<dbReference type="InterPro" id="IPR029063">
    <property type="entry name" value="SAM-dependent_MTases_sf"/>
</dbReference>
<dbReference type="RefSeq" id="WP_241448054.1">
    <property type="nucleotide sequence ID" value="NZ_JAKZHW010000002.1"/>
</dbReference>
<dbReference type="Pfam" id="PF02636">
    <property type="entry name" value="Methyltransf_28"/>
    <property type="match status" value="2"/>
</dbReference>
<dbReference type="InterPro" id="IPR003788">
    <property type="entry name" value="NDUFAF7"/>
</dbReference>
<reference evidence="4 5" key="1">
    <citation type="submission" date="2022-03" db="EMBL/GenBank/DDBJ databases">
        <authorList>
            <person name="Jo J.-H."/>
            <person name="Im W.-T."/>
        </authorList>
    </citation>
    <scope>NUCLEOTIDE SEQUENCE [LARGE SCALE GENOMIC DNA]</scope>
    <source>
        <strain evidence="4 5">SM33</strain>
    </source>
</reference>
<evidence type="ECO:0000313" key="5">
    <source>
        <dbReference type="Proteomes" id="UP001203058"/>
    </source>
</evidence>
<dbReference type="PANTHER" id="PTHR12049:SF7">
    <property type="entry name" value="PROTEIN ARGININE METHYLTRANSFERASE NDUFAF7, MITOCHONDRIAL"/>
    <property type="match status" value="1"/>
</dbReference>
<gene>
    <name evidence="4" type="ORF">LZ016_13920</name>
</gene>
<dbReference type="InterPro" id="IPR038375">
    <property type="entry name" value="NDUFAF7_sf"/>
</dbReference>
<sequence>MADVDGEGQAPADRADRGHGERRLTPLERALRERIQAEGPITVEAYMEACNAYYYGTRDPLGRDGDFTTAPEISQMFGELVGAALADCWTRAGRPADAVYAELGPGRGSLTADALRVLRSAGFAGKVHLVETSPVLREAQARAVPGARWHESIEDLPARPMLLVANEFFDALPIRQFVGGIERRVINAAGGLAFDRDGEIVEQSPAREDAMAAIATRLAGSGGAALLIDYGHEKSAPGDTLQAVRGHCYVPILTDAGEQDLTSHVDFEALGRAAREAGAAVTQVITQGDWLNRLGIGARAAALATANPERIPELETAIDRLCHEEQMGQLFKVIGAHADNWPAPAGFAE</sequence>
<evidence type="ECO:0000313" key="4">
    <source>
        <dbReference type="EMBL" id="MCH8617190.1"/>
    </source>
</evidence>
<keyword evidence="1 4" id="KW-0489">Methyltransferase</keyword>
<dbReference type="GO" id="GO:0008168">
    <property type="term" value="F:methyltransferase activity"/>
    <property type="evidence" value="ECO:0007669"/>
    <property type="project" value="UniProtKB-KW"/>
</dbReference>
<dbReference type="SUPFAM" id="SSF53335">
    <property type="entry name" value="S-adenosyl-L-methionine-dependent methyltransferases"/>
    <property type="match status" value="1"/>
</dbReference>
<organism evidence="4 5">
    <name type="scientific">Sphingomonas telluris</name>
    <dbReference type="NCBI Taxonomy" id="2907998"/>
    <lineage>
        <taxon>Bacteria</taxon>
        <taxon>Pseudomonadati</taxon>
        <taxon>Pseudomonadota</taxon>
        <taxon>Alphaproteobacteria</taxon>
        <taxon>Sphingomonadales</taxon>
        <taxon>Sphingomonadaceae</taxon>
        <taxon>Sphingomonas</taxon>
    </lineage>
</organism>
<dbReference type="Proteomes" id="UP001203058">
    <property type="component" value="Unassembled WGS sequence"/>
</dbReference>
<accession>A0ABS9VQD2</accession>
<feature type="region of interest" description="Disordered" evidence="3">
    <location>
        <begin position="1"/>
        <end position="24"/>
    </location>
</feature>
<feature type="compositionally biased region" description="Basic and acidic residues" evidence="3">
    <location>
        <begin position="13"/>
        <end position="24"/>
    </location>
</feature>
<evidence type="ECO:0000256" key="1">
    <source>
        <dbReference type="ARBA" id="ARBA00022603"/>
    </source>
</evidence>
<keyword evidence="2 4" id="KW-0808">Transferase</keyword>